<evidence type="ECO:0000256" key="1">
    <source>
        <dbReference type="ARBA" id="ARBA00004613"/>
    </source>
</evidence>
<dbReference type="PANTHER" id="PTHR11610:SF37">
    <property type="entry name" value="GH01208P"/>
    <property type="match status" value="1"/>
</dbReference>
<evidence type="ECO:0000256" key="4">
    <source>
        <dbReference type="RuleBase" id="RU004262"/>
    </source>
</evidence>
<dbReference type="EMBL" id="CADEBC010000479">
    <property type="protein sequence ID" value="CAB3233016.1"/>
    <property type="molecule type" value="Genomic_DNA"/>
</dbReference>
<evidence type="ECO:0000313" key="7">
    <source>
        <dbReference type="Proteomes" id="UP000494106"/>
    </source>
</evidence>
<dbReference type="SUPFAM" id="SSF53474">
    <property type="entry name" value="alpha/beta-Hydrolases"/>
    <property type="match status" value="1"/>
</dbReference>
<dbReference type="OrthoDB" id="199913at2759"/>
<keyword evidence="3" id="KW-0964">Secreted</keyword>
<evidence type="ECO:0000259" key="5">
    <source>
        <dbReference type="Pfam" id="PF00151"/>
    </source>
</evidence>
<dbReference type="GO" id="GO:0005615">
    <property type="term" value="C:extracellular space"/>
    <property type="evidence" value="ECO:0007669"/>
    <property type="project" value="TreeGrafter"/>
</dbReference>
<dbReference type="Proteomes" id="UP000494106">
    <property type="component" value="Unassembled WGS sequence"/>
</dbReference>
<dbReference type="AlphaFoldDB" id="A0A8S0ZJ61"/>
<proteinExistence type="inferred from homology"/>
<dbReference type="GO" id="GO:0016042">
    <property type="term" value="P:lipid catabolic process"/>
    <property type="evidence" value="ECO:0007669"/>
    <property type="project" value="TreeGrafter"/>
</dbReference>
<organism evidence="6 7">
    <name type="scientific">Arctia plantaginis</name>
    <name type="common">Wood tiger moth</name>
    <name type="synonym">Phalaena plantaginis</name>
    <dbReference type="NCBI Taxonomy" id="874455"/>
    <lineage>
        <taxon>Eukaryota</taxon>
        <taxon>Metazoa</taxon>
        <taxon>Ecdysozoa</taxon>
        <taxon>Arthropoda</taxon>
        <taxon>Hexapoda</taxon>
        <taxon>Insecta</taxon>
        <taxon>Pterygota</taxon>
        <taxon>Neoptera</taxon>
        <taxon>Endopterygota</taxon>
        <taxon>Lepidoptera</taxon>
        <taxon>Glossata</taxon>
        <taxon>Ditrysia</taxon>
        <taxon>Noctuoidea</taxon>
        <taxon>Erebidae</taxon>
        <taxon>Arctiinae</taxon>
        <taxon>Arctia</taxon>
    </lineage>
</organism>
<reference evidence="6 7" key="1">
    <citation type="submission" date="2020-04" db="EMBL/GenBank/DDBJ databases">
        <authorList>
            <person name="Wallbank WR R."/>
            <person name="Pardo Diaz C."/>
            <person name="Kozak K."/>
            <person name="Martin S."/>
            <person name="Jiggins C."/>
            <person name="Moest M."/>
            <person name="Warren A I."/>
            <person name="Byers J.R.P. K."/>
            <person name="Montejo-Kovacevich G."/>
            <person name="Yen C E."/>
        </authorList>
    </citation>
    <scope>NUCLEOTIDE SEQUENCE [LARGE SCALE GENOMIC DNA]</scope>
</reference>
<accession>A0A8S0ZJ61</accession>
<feature type="domain" description="Lipase" evidence="5">
    <location>
        <begin position="56"/>
        <end position="324"/>
    </location>
</feature>
<comment type="similarity">
    <text evidence="2 4">Belongs to the AB hydrolase superfamily. Lipase family.</text>
</comment>
<comment type="caution">
    <text evidence="6">The sequence shown here is derived from an EMBL/GenBank/DDBJ whole genome shotgun (WGS) entry which is preliminary data.</text>
</comment>
<dbReference type="GO" id="GO:0017171">
    <property type="term" value="F:serine hydrolase activity"/>
    <property type="evidence" value="ECO:0007669"/>
    <property type="project" value="TreeGrafter"/>
</dbReference>
<gene>
    <name evidence="6" type="ORF">APLA_LOCUS5017</name>
</gene>
<evidence type="ECO:0000256" key="3">
    <source>
        <dbReference type="ARBA" id="ARBA00022525"/>
    </source>
</evidence>
<sequence length="332" mass="36581">MITLSEITSIFCEAQREPTLPLSNISFRQVARVLSDTPRGRIPVIEDIVIRHYTTNVTSPTSHRIGNIKSILKDPKFDRNKSTVIYMHGYVELFTDDSIVTVMSAYLRAGGYNVMLLDWSNLAFGNYIIIAKTLPTAGEHVGKALLKLLKKGLPLKSLHLVGHSMGCHLASYAARYIGSRGFTVPRLTGLDPAYPFYYPPIAAPHMSASDAAFVDVIHTDGGYFGTPSSTGHADFWPNGGQSRQPGCISATIPLTSEDFCSHWRSWTFWAESLLSDGLLARRCVDYDTFLRGECQEESIVSMGVRATSDLRGNYYLRTGAKSPYGLGVRGVS</sequence>
<name>A0A8S0ZJ61_ARCPL</name>
<dbReference type="PANTHER" id="PTHR11610">
    <property type="entry name" value="LIPASE"/>
    <property type="match status" value="1"/>
</dbReference>
<dbReference type="Pfam" id="PF00151">
    <property type="entry name" value="Lipase"/>
    <property type="match status" value="1"/>
</dbReference>
<dbReference type="Gene3D" id="3.40.50.1820">
    <property type="entry name" value="alpha/beta hydrolase"/>
    <property type="match status" value="1"/>
</dbReference>
<comment type="subcellular location">
    <subcellularLocation>
        <location evidence="1">Secreted</location>
    </subcellularLocation>
</comment>
<keyword evidence="7" id="KW-1185">Reference proteome</keyword>
<evidence type="ECO:0000256" key="2">
    <source>
        <dbReference type="ARBA" id="ARBA00010701"/>
    </source>
</evidence>
<dbReference type="InterPro" id="IPR000734">
    <property type="entry name" value="TAG_lipase"/>
</dbReference>
<dbReference type="InterPro" id="IPR013818">
    <property type="entry name" value="Lipase"/>
</dbReference>
<protein>
    <recommendedName>
        <fullName evidence="5">Lipase domain-containing protein</fullName>
    </recommendedName>
</protein>
<evidence type="ECO:0000313" key="6">
    <source>
        <dbReference type="EMBL" id="CAB3233016.1"/>
    </source>
</evidence>
<dbReference type="InterPro" id="IPR029058">
    <property type="entry name" value="AB_hydrolase_fold"/>
</dbReference>
<dbReference type="GO" id="GO:0016298">
    <property type="term" value="F:lipase activity"/>
    <property type="evidence" value="ECO:0007669"/>
    <property type="project" value="InterPro"/>
</dbReference>